<comment type="caution">
    <text evidence="3">The sequence shown here is derived from an EMBL/GenBank/DDBJ whole genome shotgun (WGS) entry which is preliminary data.</text>
</comment>
<evidence type="ECO:0000313" key="3">
    <source>
        <dbReference type="EMBL" id="GAU92157.1"/>
    </source>
</evidence>
<keyword evidence="1" id="KW-0472">Membrane</keyword>
<evidence type="ECO:0000313" key="4">
    <source>
        <dbReference type="Proteomes" id="UP000186922"/>
    </source>
</evidence>
<name>A0A1D1UXY4_RAMVA</name>
<evidence type="ECO:0000256" key="2">
    <source>
        <dbReference type="SAM" id="SignalP"/>
    </source>
</evidence>
<feature type="chain" id="PRO_5008897775" description="Receptor ligand binding region domain-containing protein" evidence="2">
    <location>
        <begin position="24"/>
        <end position="241"/>
    </location>
</feature>
<gene>
    <name evidence="3" type="primary">RvY_04274-1</name>
    <name evidence="3" type="synonym">RvY_04274.1</name>
    <name evidence="3" type="ORF">RvY_04274</name>
</gene>
<evidence type="ECO:0008006" key="5">
    <source>
        <dbReference type="Google" id="ProtNLM"/>
    </source>
</evidence>
<keyword evidence="1" id="KW-1133">Transmembrane helix</keyword>
<protein>
    <recommendedName>
        <fullName evidence="5">Receptor ligand binding region domain-containing protein</fullName>
    </recommendedName>
</protein>
<sequence length="241" mass="26739">MSSEFSPQLLKVIFMLLLIQRRAVDCGTRTHFVVDIDNKSKWPTLVETGGGGRSTTGWTVKMLSGLFRYHNWTTIAMVCEARRNPGFFAKCQTVRSELGNAMHVAKEAYSVLLYTEKDMSDDFPPPGTDSYQLREGWRNASALLAKLQVEPFDLREVNCVRWPGAVWPVPNRPACGYDGKDLACIAISTSRRIIRCRSRRCFNVTVLPAGNHDRTGIAAGAGVGIVVFGACVAVVLIHFQK</sequence>
<evidence type="ECO:0000256" key="1">
    <source>
        <dbReference type="SAM" id="Phobius"/>
    </source>
</evidence>
<dbReference type="Proteomes" id="UP000186922">
    <property type="component" value="Unassembled WGS sequence"/>
</dbReference>
<reference evidence="3 4" key="1">
    <citation type="journal article" date="2016" name="Nat. Commun.">
        <title>Extremotolerant tardigrade genome and improved radiotolerance of human cultured cells by tardigrade-unique protein.</title>
        <authorList>
            <person name="Hashimoto T."/>
            <person name="Horikawa D.D."/>
            <person name="Saito Y."/>
            <person name="Kuwahara H."/>
            <person name="Kozuka-Hata H."/>
            <person name="Shin-I T."/>
            <person name="Minakuchi Y."/>
            <person name="Ohishi K."/>
            <person name="Motoyama A."/>
            <person name="Aizu T."/>
            <person name="Enomoto A."/>
            <person name="Kondo K."/>
            <person name="Tanaka S."/>
            <person name="Hara Y."/>
            <person name="Koshikawa S."/>
            <person name="Sagara H."/>
            <person name="Miura T."/>
            <person name="Yokobori S."/>
            <person name="Miyagawa K."/>
            <person name="Suzuki Y."/>
            <person name="Kubo T."/>
            <person name="Oyama M."/>
            <person name="Kohara Y."/>
            <person name="Fujiyama A."/>
            <person name="Arakawa K."/>
            <person name="Katayama T."/>
            <person name="Toyoda A."/>
            <person name="Kunieda T."/>
        </authorList>
    </citation>
    <scope>NUCLEOTIDE SEQUENCE [LARGE SCALE GENOMIC DNA]</scope>
    <source>
        <strain evidence="3 4">YOKOZUNA-1</strain>
    </source>
</reference>
<accession>A0A1D1UXY4</accession>
<feature type="transmembrane region" description="Helical" evidence="1">
    <location>
        <begin position="217"/>
        <end position="239"/>
    </location>
</feature>
<proteinExistence type="predicted"/>
<organism evidence="3 4">
    <name type="scientific">Ramazzottius varieornatus</name>
    <name type="common">Water bear</name>
    <name type="synonym">Tardigrade</name>
    <dbReference type="NCBI Taxonomy" id="947166"/>
    <lineage>
        <taxon>Eukaryota</taxon>
        <taxon>Metazoa</taxon>
        <taxon>Ecdysozoa</taxon>
        <taxon>Tardigrada</taxon>
        <taxon>Eutardigrada</taxon>
        <taxon>Parachela</taxon>
        <taxon>Hypsibioidea</taxon>
        <taxon>Ramazzottiidae</taxon>
        <taxon>Ramazzottius</taxon>
    </lineage>
</organism>
<dbReference type="EMBL" id="BDGG01000002">
    <property type="protein sequence ID" value="GAU92157.1"/>
    <property type="molecule type" value="Genomic_DNA"/>
</dbReference>
<dbReference type="AlphaFoldDB" id="A0A1D1UXY4"/>
<keyword evidence="2" id="KW-0732">Signal</keyword>
<keyword evidence="4" id="KW-1185">Reference proteome</keyword>
<keyword evidence="1" id="KW-0812">Transmembrane</keyword>
<feature type="signal peptide" evidence="2">
    <location>
        <begin position="1"/>
        <end position="23"/>
    </location>
</feature>